<dbReference type="GO" id="GO:0030632">
    <property type="term" value="P:D-alanine biosynthetic process"/>
    <property type="evidence" value="ECO:0007669"/>
    <property type="project" value="UniProtKB-UniRule"/>
</dbReference>
<name>A0A6A7K4V5_9FIRM</name>
<dbReference type="Pfam" id="PF00842">
    <property type="entry name" value="Ala_racemase_C"/>
    <property type="match status" value="1"/>
</dbReference>
<evidence type="ECO:0000259" key="8">
    <source>
        <dbReference type="SMART" id="SM01005"/>
    </source>
</evidence>
<dbReference type="Proteomes" id="UP000440004">
    <property type="component" value="Unassembled WGS sequence"/>
</dbReference>
<feature type="transmembrane region" description="Helical" evidence="7">
    <location>
        <begin position="12"/>
        <end position="31"/>
    </location>
</feature>
<dbReference type="AlphaFoldDB" id="A0A6A7K4V5"/>
<evidence type="ECO:0000256" key="3">
    <source>
        <dbReference type="ARBA" id="ARBA00023235"/>
    </source>
</evidence>
<feature type="transmembrane region" description="Helical" evidence="7">
    <location>
        <begin position="307"/>
        <end position="329"/>
    </location>
</feature>
<dbReference type="Pfam" id="PF01168">
    <property type="entry name" value="Ala_racemase_N"/>
    <property type="match status" value="1"/>
</dbReference>
<keyword evidence="2 4" id="KW-0663">Pyridoxal phosphate</keyword>
<dbReference type="PANTHER" id="PTHR30511:SF0">
    <property type="entry name" value="ALANINE RACEMASE, CATABOLIC-RELATED"/>
    <property type="match status" value="1"/>
</dbReference>
<evidence type="ECO:0000256" key="7">
    <source>
        <dbReference type="SAM" id="Phobius"/>
    </source>
</evidence>
<keyword evidence="7" id="KW-1133">Transmembrane helix</keyword>
<dbReference type="InterPro" id="IPR011079">
    <property type="entry name" value="Ala_racemase_C"/>
</dbReference>
<comment type="pathway">
    <text evidence="4">Amino-acid biosynthesis; D-alanine biosynthesis; D-alanine from L-alanine: step 1/1.</text>
</comment>
<feature type="transmembrane region" description="Helical" evidence="7">
    <location>
        <begin position="78"/>
        <end position="101"/>
    </location>
</feature>
<dbReference type="NCBIfam" id="NF033131">
    <property type="entry name" value="vanT-G-Cterm"/>
    <property type="match status" value="1"/>
</dbReference>
<evidence type="ECO:0000313" key="10">
    <source>
        <dbReference type="Proteomes" id="UP000440004"/>
    </source>
</evidence>
<feature type="transmembrane region" description="Helical" evidence="7">
    <location>
        <begin position="273"/>
        <end position="292"/>
    </location>
</feature>
<keyword evidence="10" id="KW-1185">Reference proteome</keyword>
<keyword evidence="7" id="KW-0812">Transmembrane</keyword>
<dbReference type="NCBIfam" id="TIGR00492">
    <property type="entry name" value="alr"/>
    <property type="match status" value="1"/>
</dbReference>
<proteinExistence type="inferred from homology"/>
<reference evidence="9 10" key="1">
    <citation type="submission" date="2019-10" db="EMBL/GenBank/DDBJ databases">
        <title>Alkalibaculum tamaniensis sp.nov., a new alkaliphilic acetogen, isolated on methoxylated aromatics from a mud volcano.</title>
        <authorList>
            <person name="Khomyakova M.A."/>
            <person name="Merkel A.Y."/>
            <person name="Bonch-Osmolovskaya E.A."/>
            <person name="Slobodkin A.I."/>
        </authorList>
    </citation>
    <scope>NUCLEOTIDE SEQUENCE [LARGE SCALE GENOMIC DNA]</scope>
    <source>
        <strain evidence="9 10">M08DMB</strain>
    </source>
</reference>
<dbReference type="SMART" id="SM01005">
    <property type="entry name" value="Ala_racemase_C"/>
    <property type="match status" value="1"/>
</dbReference>
<feature type="transmembrane region" description="Helical" evidence="7">
    <location>
        <begin position="186"/>
        <end position="205"/>
    </location>
</feature>
<comment type="cofactor">
    <cofactor evidence="1 4 5">
        <name>pyridoxal 5'-phosphate</name>
        <dbReference type="ChEBI" id="CHEBI:597326"/>
    </cofactor>
</comment>
<evidence type="ECO:0000313" key="9">
    <source>
        <dbReference type="EMBL" id="MPW24354.1"/>
    </source>
</evidence>
<feature type="binding site" evidence="4 6">
    <location>
        <position position="653"/>
    </location>
    <ligand>
        <name>substrate</name>
    </ligand>
</feature>
<dbReference type="GO" id="GO:0008784">
    <property type="term" value="F:alanine racemase activity"/>
    <property type="evidence" value="ECO:0007669"/>
    <property type="project" value="UniProtKB-UniRule"/>
</dbReference>
<dbReference type="InterPro" id="IPR000821">
    <property type="entry name" value="Ala_racemase"/>
</dbReference>
<protein>
    <recommendedName>
        <fullName evidence="4">Alanine racemase</fullName>
        <ecNumber evidence="4">5.1.1.1</ecNumber>
    </recommendedName>
</protein>
<gene>
    <name evidence="9" type="primary">vanT</name>
    <name evidence="9" type="ORF">GC105_00920</name>
</gene>
<dbReference type="InterPro" id="IPR002656">
    <property type="entry name" value="Acyl_transf_3_dom"/>
</dbReference>
<comment type="catalytic activity">
    <reaction evidence="4">
        <text>L-alanine = D-alanine</text>
        <dbReference type="Rhea" id="RHEA:20249"/>
        <dbReference type="ChEBI" id="CHEBI:57416"/>
        <dbReference type="ChEBI" id="CHEBI:57972"/>
        <dbReference type="EC" id="5.1.1.1"/>
    </reaction>
</comment>
<dbReference type="PANTHER" id="PTHR30511">
    <property type="entry name" value="ALANINE RACEMASE"/>
    <property type="match status" value="1"/>
</dbReference>
<dbReference type="Gene3D" id="3.20.20.10">
    <property type="entry name" value="Alanine racemase"/>
    <property type="match status" value="1"/>
</dbReference>
<dbReference type="GO" id="GO:0016747">
    <property type="term" value="F:acyltransferase activity, transferring groups other than amino-acyl groups"/>
    <property type="evidence" value="ECO:0007669"/>
    <property type="project" value="InterPro"/>
</dbReference>
<feature type="active site" description="Proton acceptor; specific for D-alanine" evidence="4">
    <location>
        <position position="377"/>
    </location>
</feature>
<feature type="binding site" evidence="4 6">
    <location>
        <position position="471"/>
    </location>
    <ligand>
        <name>substrate</name>
    </ligand>
</feature>
<dbReference type="SUPFAM" id="SSF51419">
    <property type="entry name" value="PLP-binding barrel"/>
    <property type="match status" value="1"/>
</dbReference>
<feature type="domain" description="Alanine racemase C-terminal" evidence="8">
    <location>
        <begin position="583"/>
        <end position="712"/>
    </location>
</feature>
<dbReference type="PROSITE" id="PS00395">
    <property type="entry name" value="ALANINE_RACEMASE"/>
    <property type="match status" value="1"/>
</dbReference>
<comment type="caution">
    <text evidence="9">The sequence shown here is derived from an EMBL/GenBank/DDBJ whole genome shotgun (WGS) entry which is preliminary data.</text>
</comment>
<evidence type="ECO:0000256" key="2">
    <source>
        <dbReference type="ARBA" id="ARBA00022898"/>
    </source>
</evidence>
<feature type="transmembrane region" description="Helical" evidence="7">
    <location>
        <begin position="43"/>
        <end position="66"/>
    </location>
</feature>
<keyword evidence="7" id="KW-0472">Membrane</keyword>
<accession>A0A6A7K4V5</accession>
<evidence type="ECO:0000256" key="6">
    <source>
        <dbReference type="PIRSR" id="PIRSR600821-52"/>
    </source>
</evidence>
<feature type="transmembrane region" description="Helical" evidence="7">
    <location>
        <begin position="217"/>
        <end position="238"/>
    </location>
</feature>
<dbReference type="InterPro" id="IPR020622">
    <property type="entry name" value="Ala_racemase_pyridoxalP-BS"/>
</dbReference>
<feature type="active site" description="Proton acceptor; specific for L-alanine" evidence="4">
    <location>
        <position position="604"/>
    </location>
</feature>
<dbReference type="SUPFAM" id="SSF50621">
    <property type="entry name" value="Alanine racemase C-terminal domain-like"/>
    <property type="match status" value="1"/>
</dbReference>
<feature type="modified residue" description="N6-(pyridoxal phosphate)lysine" evidence="4 5">
    <location>
        <position position="377"/>
    </location>
</feature>
<feature type="transmembrane region" description="Helical" evidence="7">
    <location>
        <begin position="121"/>
        <end position="138"/>
    </location>
</feature>
<evidence type="ECO:0000256" key="4">
    <source>
        <dbReference type="HAMAP-Rule" id="MF_01201"/>
    </source>
</evidence>
<comment type="similarity">
    <text evidence="4">Belongs to the alanine racemase family.</text>
</comment>
<comment type="function">
    <text evidence="4">Catalyzes the interconversion of L-alanine and D-alanine. May also act on other amino acids.</text>
</comment>
<dbReference type="GO" id="GO:0005829">
    <property type="term" value="C:cytosol"/>
    <property type="evidence" value="ECO:0007669"/>
    <property type="project" value="TreeGrafter"/>
</dbReference>
<dbReference type="HAMAP" id="MF_01201">
    <property type="entry name" value="Ala_racemase"/>
    <property type="match status" value="1"/>
</dbReference>
<evidence type="ECO:0000256" key="1">
    <source>
        <dbReference type="ARBA" id="ARBA00001933"/>
    </source>
</evidence>
<dbReference type="InterPro" id="IPR029066">
    <property type="entry name" value="PLP-binding_barrel"/>
</dbReference>
<dbReference type="EMBL" id="WHNX01000001">
    <property type="protein sequence ID" value="MPW24354.1"/>
    <property type="molecule type" value="Genomic_DNA"/>
</dbReference>
<dbReference type="FunFam" id="3.20.20.10:FF:000002">
    <property type="entry name" value="Alanine racemase"/>
    <property type="match status" value="1"/>
</dbReference>
<feature type="transmembrane region" description="Helical" evidence="7">
    <location>
        <begin position="145"/>
        <end position="166"/>
    </location>
</feature>
<dbReference type="RefSeq" id="WP_343029917.1">
    <property type="nucleotide sequence ID" value="NZ_WHNX01000001.1"/>
</dbReference>
<dbReference type="InterPro" id="IPR001608">
    <property type="entry name" value="Ala_racemase_N"/>
</dbReference>
<evidence type="ECO:0000256" key="5">
    <source>
        <dbReference type="PIRSR" id="PIRSR600821-50"/>
    </source>
</evidence>
<dbReference type="Gene3D" id="2.40.37.10">
    <property type="entry name" value="Lyase, Ornithine Decarboxylase, Chain A, domain 1"/>
    <property type="match status" value="1"/>
</dbReference>
<organism evidence="9 10">
    <name type="scientific">Alkalibaculum sporogenes</name>
    <dbReference type="NCBI Taxonomy" id="2655001"/>
    <lineage>
        <taxon>Bacteria</taxon>
        <taxon>Bacillati</taxon>
        <taxon>Bacillota</taxon>
        <taxon>Clostridia</taxon>
        <taxon>Eubacteriales</taxon>
        <taxon>Eubacteriaceae</taxon>
        <taxon>Alkalibaculum</taxon>
    </lineage>
</organism>
<dbReference type="PRINTS" id="PR00992">
    <property type="entry name" value="ALARACEMASE"/>
</dbReference>
<feature type="transmembrane region" description="Helical" evidence="7">
    <location>
        <begin position="244"/>
        <end position="261"/>
    </location>
</feature>
<keyword evidence="3 4" id="KW-0413">Isomerase</keyword>
<dbReference type="GO" id="GO:0030170">
    <property type="term" value="F:pyridoxal phosphate binding"/>
    <property type="evidence" value="ECO:0007669"/>
    <property type="project" value="UniProtKB-UniRule"/>
</dbReference>
<dbReference type="Pfam" id="PF01757">
    <property type="entry name" value="Acyl_transf_3"/>
    <property type="match status" value="1"/>
</dbReference>
<dbReference type="EC" id="5.1.1.1" evidence="4"/>
<dbReference type="InterPro" id="IPR009006">
    <property type="entry name" value="Ala_racemase/Decarboxylase_C"/>
</dbReference>
<dbReference type="UniPathway" id="UPA00042">
    <property type="reaction ID" value="UER00497"/>
</dbReference>
<sequence length="712" mass="80032">MMNNEEYSGIDYFRIIAAVLIIAIHTSPLANYTYTADFILTRIIARIAVPFFFMTSGFFLFSGYNYNNDKLKNFIKRIALIYGVSVALYIPVNIYNGYFAVDNLLPNIFRDMVFDGTFYHLWYFSAAIIGASITWLLVKNIGIKWTFIVAAFLYFIGLLGDSYFGFSEQIPFLNSLYTNLFELFDYTRNGIFFAPIFFVLGGIISSKKWHLSLKNNIIGLTVTFSLMLIEGLILQNWGLQRHDSMYIMLIPLMFFIFTALTNIRGCRKPKLRVSALITFIIHPMMIIVVRGLSKVVGLQALLIDNSFVHFLVVGVSSVIVSFILVALIARIRVKSKQSGVFDTDRSWIEVNLDNLKHNASVLQTAMPTDCEMMAVVKAEGYGHGGLSVSKYLNRIGVNAFAVATIDEGLELRQGGIKGEILIMGYTSPIRAKDLHKYDLIQTLIDYDYAVILNEQGYSIKVHIKIDTGMHRLGFNQYDTVKFEKVFKAKYLQICGIYTHLCVSQSLDIADVEFTNAQVSGFFDLLDTLSKQGIKLPKIHIQSSYGLLNYPELKCNFVRMGIALYGVLSSGKDKTKLQIGLRPVLSLKSKIVLIRDISEGESVGYDRKFIANRDSLIAVLPIGYADGLPRNLSCGKGSVLIHGYRAPIVGRICMDQLTVDVTDIPNIHIDDIATIIGKDGQDEIFATELAESSESITNELLSRMGRRLKLVNY</sequence>